<dbReference type="Proteomes" id="UP001150266">
    <property type="component" value="Unassembled WGS sequence"/>
</dbReference>
<accession>A0A9W9DHB7</accession>
<dbReference type="PANTHER" id="PTHR13947:SF37">
    <property type="entry name" value="LD18367P"/>
    <property type="match status" value="1"/>
</dbReference>
<gene>
    <name evidence="4" type="ORF">J3R30DRAFT_1581013</name>
</gene>
<keyword evidence="2" id="KW-0812">Transmembrane</keyword>
<dbReference type="SUPFAM" id="SSF55729">
    <property type="entry name" value="Acyl-CoA N-acyltransferases (Nat)"/>
    <property type="match status" value="1"/>
</dbReference>
<dbReference type="AlphaFoldDB" id="A0A9W9DHB7"/>
<dbReference type="InterPro" id="IPR016181">
    <property type="entry name" value="Acyl_CoA_acyltransferase"/>
</dbReference>
<keyword evidence="5" id="KW-1185">Reference proteome</keyword>
<evidence type="ECO:0000256" key="2">
    <source>
        <dbReference type="SAM" id="Phobius"/>
    </source>
</evidence>
<protein>
    <submittedName>
        <fullName evidence="4">Acyl-CoA N-acyltransferase</fullName>
    </submittedName>
</protein>
<dbReference type="GO" id="GO:0008080">
    <property type="term" value="F:N-acetyltransferase activity"/>
    <property type="evidence" value="ECO:0007669"/>
    <property type="project" value="InterPro"/>
</dbReference>
<keyword evidence="1" id="KW-0808">Transferase</keyword>
<comment type="caution">
    <text evidence="4">The sequence shown here is derived from an EMBL/GenBank/DDBJ whole genome shotgun (WGS) entry which is preliminary data.</text>
</comment>
<keyword evidence="2" id="KW-1133">Transmembrane helix</keyword>
<sequence>MDIEHKPLSTVTTVTIRPFHPADASQVLNIYFTGLVNGVDSAGHFAITRAFLHWTPMYLAYFLLISGGGILLLAVQQDIQILGLVIVLMSCGFMFLVYYRIRTTFLGYYQDGLRHDMTDISQYYRQDHEKDRNFIRHFWVAEIPSMTSESGYEVVGCVALDCSSKSDGPVIGELKRLFVLPAYRKHRIGTKLMRTLIAFAKEKKITLLHLETTNFQPVAREMYSRLGWYHASTTDSDFEAGGMRMSFVKYLLPL</sequence>
<proteinExistence type="predicted"/>
<feature type="domain" description="N-acetyltransferase" evidence="3">
    <location>
        <begin position="99"/>
        <end position="250"/>
    </location>
</feature>
<dbReference type="EMBL" id="JAOTPV010000033">
    <property type="protein sequence ID" value="KAJ4469241.1"/>
    <property type="molecule type" value="Genomic_DNA"/>
</dbReference>
<keyword evidence="2" id="KW-0472">Membrane</keyword>
<reference evidence="4" key="1">
    <citation type="submission" date="2022-08" db="EMBL/GenBank/DDBJ databases">
        <title>A Global Phylogenomic Analysis of the Shiitake Genus Lentinula.</title>
        <authorList>
            <consortium name="DOE Joint Genome Institute"/>
            <person name="Sierra-Patev S."/>
            <person name="Min B."/>
            <person name="Naranjo-Ortiz M."/>
            <person name="Looney B."/>
            <person name="Konkel Z."/>
            <person name="Slot J.C."/>
            <person name="Sakamoto Y."/>
            <person name="Steenwyk J.L."/>
            <person name="Rokas A."/>
            <person name="Carro J."/>
            <person name="Camarero S."/>
            <person name="Ferreira P."/>
            <person name="Molpeceres G."/>
            <person name="Ruiz-Duenas F.J."/>
            <person name="Serrano A."/>
            <person name="Henrissat B."/>
            <person name="Drula E."/>
            <person name="Hughes K.W."/>
            <person name="Mata J.L."/>
            <person name="Ishikawa N.K."/>
            <person name="Vargas-Isla R."/>
            <person name="Ushijima S."/>
            <person name="Smith C.A."/>
            <person name="Ahrendt S."/>
            <person name="Andreopoulos W."/>
            <person name="He G."/>
            <person name="Labutti K."/>
            <person name="Lipzen A."/>
            <person name="Ng V."/>
            <person name="Riley R."/>
            <person name="Sandor L."/>
            <person name="Barry K."/>
            <person name="Martinez A.T."/>
            <person name="Xiao Y."/>
            <person name="Gibbons J.G."/>
            <person name="Terashima K."/>
            <person name="Grigoriev I.V."/>
            <person name="Hibbett D.S."/>
        </authorList>
    </citation>
    <scope>NUCLEOTIDE SEQUENCE</scope>
    <source>
        <strain evidence="4">JLM2183</strain>
    </source>
</reference>
<feature type="transmembrane region" description="Helical" evidence="2">
    <location>
        <begin position="58"/>
        <end position="75"/>
    </location>
</feature>
<organism evidence="4 5">
    <name type="scientific">Lentinula aciculospora</name>
    <dbReference type="NCBI Taxonomy" id="153920"/>
    <lineage>
        <taxon>Eukaryota</taxon>
        <taxon>Fungi</taxon>
        <taxon>Dikarya</taxon>
        <taxon>Basidiomycota</taxon>
        <taxon>Agaricomycotina</taxon>
        <taxon>Agaricomycetes</taxon>
        <taxon>Agaricomycetidae</taxon>
        <taxon>Agaricales</taxon>
        <taxon>Marasmiineae</taxon>
        <taxon>Omphalotaceae</taxon>
        <taxon>Lentinula</taxon>
    </lineage>
</organism>
<feature type="transmembrane region" description="Helical" evidence="2">
    <location>
        <begin position="81"/>
        <end position="99"/>
    </location>
</feature>
<dbReference type="Pfam" id="PF00583">
    <property type="entry name" value="Acetyltransf_1"/>
    <property type="match status" value="1"/>
</dbReference>
<evidence type="ECO:0000313" key="5">
    <source>
        <dbReference type="Proteomes" id="UP001150266"/>
    </source>
</evidence>
<name>A0A9W9DHB7_9AGAR</name>
<dbReference type="Gene3D" id="3.40.630.30">
    <property type="match status" value="1"/>
</dbReference>
<dbReference type="PROSITE" id="PS51186">
    <property type="entry name" value="GNAT"/>
    <property type="match status" value="1"/>
</dbReference>
<dbReference type="CDD" id="cd04301">
    <property type="entry name" value="NAT_SF"/>
    <property type="match status" value="1"/>
</dbReference>
<evidence type="ECO:0000259" key="3">
    <source>
        <dbReference type="PROSITE" id="PS51186"/>
    </source>
</evidence>
<dbReference type="OrthoDB" id="41532at2759"/>
<dbReference type="InterPro" id="IPR000182">
    <property type="entry name" value="GNAT_dom"/>
</dbReference>
<dbReference type="PANTHER" id="PTHR13947">
    <property type="entry name" value="GNAT FAMILY N-ACETYLTRANSFERASE"/>
    <property type="match status" value="1"/>
</dbReference>
<evidence type="ECO:0000256" key="1">
    <source>
        <dbReference type="ARBA" id="ARBA00022679"/>
    </source>
</evidence>
<dbReference type="InterPro" id="IPR050769">
    <property type="entry name" value="NAT_camello-type"/>
</dbReference>
<evidence type="ECO:0000313" key="4">
    <source>
        <dbReference type="EMBL" id="KAJ4469241.1"/>
    </source>
</evidence>